<dbReference type="PANTHER" id="PTHR30336">
    <property type="entry name" value="INNER MEMBRANE PROTEIN, PROBABLE PERMEASE"/>
    <property type="match status" value="1"/>
</dbReference>
<protein>
    <submittedName>
        <fullName evidence="3">ElyC/SanA/YdcF family protein</fullName>
    </submittedName>
</protein>
<evidence type="ECO:0000259" key="2">
    <source>
        <dbReference type="Pfam" id="PF02698"/>
    </source>
</evidence>
<dbReference type="AlphaFoldDB" id="A0AAP6MKQ3"/>
<dbReference type="PANTHER" id="PTHR30336:SF4">
    <property type="entry name" value="ENVELOPE BIOGENESIS FACTOR ELYC"/>
    <property type="match status" value="1"/>
</dbReference>
<accession>A0AAP6MKQ3</accession>
<dbReference type="CDD" id="cd06259">
    <property type="entry name" value="YdcF-like"/>
    <property type="match status" value="1"/>
</dbReference>
<dbReference type="Pfam" id="PF02698">
    <property type="entry name" value="DUF218"/>
    <property type="match status" value="1"/>
</dbReference>
<keyword evidence="4" id="KW-1185">Reference proteome</keyword>
<keyword evidence="1" id="KW-1133">Transmembrane helix</keyword>
<dbReference type="InterPro" id="IPR003848">
    <property type="entry name" value="DUF218"/>
</dbReference>
<dbReference type="EMBL" id="JAYGII010000021">
    <property type="protein sequence ID" value="MEA5446113.1"/>
    <property type="molecule type" value="Genomic_DNA"/>
</dbReference>
<feature type="transmembrane region" description="Helical" evidence="1">
    <location>
        <begin position="7"/>
        <end position="27"/>
    </location>
</feature>
<evidence type="ECO:0000256" key="1">
    <source>
        <dbReference type="SAM" id="Phobius"/>
    </source>
</evidence>
<organism evidence="3 4">
    <name type="scientific">Natronospira elongata</name>
    <dbReference type="NCBI Taxonomy" id="3110268"/>
    <lineage>
        <taxon>Bacteria</taxon>
        <taxon>Pseudomonadati</taxon>
        <taxon>Pseudomonadota</taxon>
        <taxon>Gammaproteobacteria</taxon>
        <taxon>Natronospirales</taxon>
        <taxon>Natronospiraceae</taxon>
        <taxon>Natronospira</taxon>
    </lineage>
</organism>
<sequence>MANGLSFLLSPLAIVLVLLLVGGGLVVTGWRSWGLVLGACGVLILGLASNEPFARALLLPLERQYEPLESPEALADVGWVVVLGSYASDASERPATTRLSGVAALRLMEGMRVHQAIEDSRLLLSGGTAFAGAPSATVMSRAALSLGVDPARMETQPGPGNTREEARALAERLGGESFVLVTSASHMPRAMALARKQGLEPIPAPTVWRTRGGRPTRLLLPTANALAMTERAIHEYLGLGWAWLRGEI</sequence>
<evidence type="ECO:0000313" key="3">
    <source>
        <dbReference type="EMBL" id="MEA5446113.1"/>
    </source>
</evidence>
<comment type="caution">
    <text evidence="3">The sequence shown here is derived from an EMBL/GenBank/DDBJ whole genome shotgun (WGS) entry which is preliminary data.</text>
</comment>
<dbReference type="GO" id="GO:0043164">
    <property type="term" value="P:Gram-negative-bacterium-type cell wall biogenesis"/>
    <property type="evidence" value="ECO:0007669"/>
    <property type="project" value="TreeGrafter"/>
</dbReference>
<keyword evidence="1" id="KW-0812">Transmembrane</keyword>
<proteinExistence type="predicted"/>
<dbReference type="InterPro" id="IPR051599">
    <property type="entry name" value="Cell_Envelope_Assoc"/>
</dbReference>
<keyword evidence="1" id="KW-0472">Membrane</keyword>
<dbReference type="RefSeq" id="WP_346052128.1">
    <property type="nucleotide sequence ID" value="NZ_JAYGII010000021.1"/>
</dbReference>
<gene>
    <name evidence="3" type="ORF">VCB98_09805</name>
</gene>
<feature type="transmembrane region" description="Helical" evidence="1">
    <location>
        <begin position="33"/>
        <end position="53"/>
    </location>
</feature>
<dbReference type="Proteomes" id="UP001302316">
    <property type="component" value="Unassembled WGS sequence"/>
</dbReference>
<name>A0AAP6MKQ3_9GAMM</name>
<evidence type="ECO:0000313" key="4">
    <source>
        <dbReference type="Proteomes" id="UP001302316"/>
    </source>
</evidence>
<dbReference type="GO" id="GO:0005886">
    <property type="term" value="C:plasma membrane"/>
    <property type="evidence" value="ECO:0007669"/>
    <property type="project" value="TreeGrafter"/>
</dbReference>
<dbReference type="GO" id="GO:0000270">
    <property type="term" value="P:peptidoglycan metabolic process"/>
    <property type="evidence" value="ECO:0007669"/>
    <property type="project" value="TreeGrafter"/>
</dbReference>
<reference evidence="3 4" key="1">
    <citation type="submission" date="2023-12" db="EMBL/GenBank/DDBJ databases">
        <title>Whole-genome sequencing of halo(alkali)philic microorganisms from hypersaline lakes.</title>
        <authorList>
            <person name="Sorokin D.Y."/>
            <person name="Merkel A.Y."/>
            <person name="Messina E."/>
            <person name="Yakimov M."/>
        </authorList>
    </citation>
    <scope>NUCLEOTIDE SEQUENCE [LARGE SCALE GENOMIC DNA]</scope>
    <source>
        <strain evidence="3 4">AB-CW1</strain>
    </source>
</reference>
<feature type="domain" description="DUF218" evidence="2">
    <location>
        <begin position="79"/>
        <end position="238"/>
    </location>
</feature>